<proteinExistence type="predicted"/>
<gene>
    <name evidence="1" type="ORF">EVAR_48222_1</name>
</gene>
<accession>A0A4C1YFS9</accession>
<keyword evidence="2" id="KW-1185">Reference proteome</keyword>
<evidence type="ECO:0000313" key="2">
    <source>
        <dbReference type="Proteomes" id="UP000299102"/>
    </source>
</evidence>
<evidence type="ECO:0000313" key="1">
    <source>
        <dbReference type="EMBL" id="GBP74173.1"/>
    </source>
</evidence>
<dbReference type="EMBL" id="BGZK01001198">
    <property type="protein sequence ID" value="GBP74173.1"/>
    <property type="molecule type" value="Genomic_DNA"/>
</dbReference>
<sequence>MYSSDFSGNVVLTSITVLQEAARPPPAARPSDRLALKLRVSQLRRKCFVRGGSPWAGLKEAGAKLKNKRKASIGIATQSVGARRKAFGLTSRI</sequence>
<dbReference type="AlphaFoldDB" id="A0A4C1YFS9"/>
<name>A0A4C1YFS9_EUMVA</name>
<comment type="caution">
    <text evidence="1">The sequence shown here is derived from an EMBL/GenBank/DDBJ whole genome shotgun (WGS) entry which is preliminary data.</text>
</comment>
<organism evidence="1 2">
    <name type="scientific">Eumeta variegata</name>
    <name type="common">Bagworm moth</name>
    <name type="synonym">Eumeta japonica</name>
    <dbReference type="NCBI Taxonomy" id="151549"/>
    <lineage>
        <taxon>Eukaryota</taxon>
        <taxon>Metazoa</taxon>
        <taxon>Ecdysozoa</taxon>
        <taxon>Arthropoda</taxon>
        <taxon>Hexapoda</taxon>
        <taxon>Insecta</taxon>
        <taxon>Pterygota</taxon>
        <taxon>Neoptera</taxon>
        <taxon>Endopterygota</taxon>
        <taxon>Lepidoptera</taxon>
        <taxon>Glossata</taxon>
        <taxon>Ditrysia</taxon>
        <taxon>Tineoidea</taxon>
        <taxon>Psychidae</taxon>
        <taxon>Oiketicinae</taxon>
        <taxon>Eumeta</taxon>
    </lineage>
</organism>
<protein>
    <submittedName>
        <fullName evidence="1">Uncharacterized protein</fullName>
    </submittedName>
</protein>
<dbReference type="Proteomes" id="UP000299102">
    <property type="component" value="Unassembled WGS sequence"/>
</dbReference>
<reference evidence="1 2" key="1">
    <citation type="journal article" date="2019" name="Commun. Biol.">
        <title>The bagworm genome reveals a unique fibroin gene that provides high tensile strength.</title>
        <authorList>
            <person name="Kono N."/>
            <person name="Nakamura H."/>
            <person name="Ohtoshi R."/>
            <person name="Tomita M."/>
            <person name="Numata K."/>
            <person name="Arakawa K."/>
        </authorList>
    </citation>
    <scope>NUCLEOTIDE SEQUENCE [LARGE SCALE GENOMIC DNA]</scope>
</reference>